<dbReference type="PROSITE" id="PS50157">
    <property type="entry name" value="ZINC_FINGER_C2H2_2"/>
    <property type="match status" value="1"/>
</dbReference>
<keyword evidence="4" id="KW-1185">Reference proteome</keyword>
<dbReference type="GO" id="GO:0008270">
    <property type="term" value="F:zinc ion binding"/>
    <property type="evidence" value="ECO:0007669"/>
    <property type="project" value="UniProtKB-KW"/>
</dbReference>
<dbReference type="GO" id="GO:0003700">
    <property type="term" value="F:DNA-binding transcription factor activity"/>
    <property type="evidence" value="ECO:0007669"/>
    <property type="project" value="InterPro"/>
</dbReference>
<evidence type="ECO:0000256" key="1">
    <source>
        <dbReference type="PROSITE-ProRule" id="PRU00042"/>
    </source>
</evidence>
<dbReference type="AlphaFoldDB" id="A0A5A7Q4V0"/>
<evidence type="ECO:0000259" key="2">
    <source>
        <dbReference type="PROSITE" id="PS50157"/>
    </source>
</evidence>
<dbReference type="OrthoDB" id="9442240at2759"/>
<dbReference type="Gene3D" id="3.30.160.60">
    <property type="entry name" value="Classic Zinc Finger"/>
    <property type="match status" value="1"/>
</dbReference>
<dbReference type="InterPro" id="IPR044291">
    <property type="entry name" value="GIS/GIS2/ZFP8"/>
</dbReference>
<organism evidence="3 4">
    <name type="scientific">Striga asiatica</name>
    <name type="common">Asiatic witchweed</name>
    <name type="synonym">Buchnera asiatica</name>
    <dbReference type="NCBI Taxonomy" id="4170"/>
    <lineage>
        <taxon>Eukaryota</taxon>
        <taxon>Viridiplantae</taxon>
        <taxon>Streptophyta</taxon>
        <taxon>Embryophyta</taxon>
        <taxon>Tracheophyta</taxon>
        <taxon>Spermatophyta</taxon>
        <taxon>Magnoliopsida</taxon>
        <taxon>eudicotyledons</taxon>
        <taxon>Gunneridae</taxon>
        <taxon>Pentapetalae</taxon>
        <taxon>asterids</taxon>
        <taxon>lamiids</taxon>
        <taxon>Lamiales</taxon>
        <taxon>Orobanchaceae</taxon>
        <taxon>Buchnereae</taxon>
        <taxon>Striga</taxon>
    </lineage>
</organism>
<evidence type="ECO:0000313" key="4">
    <source>
        <dbReference type="Proteomes" id="UP000325081"/>
    </source>
</evidence>
<dbReference type="EMBL" id="BKCP01005783">
    <property type="protein sequence ID" value="GER39938.1"/>
    <property type="molecule type" value="Genomic_DNA"/>
</dbReference>
<proteinExistence type="predicted"/>
<evidence type="ECO:0000313" key="3">
    <source>
        <dbReference type="EMBL" id="GER39938.1"/>
    </source>
</evidence>
<name>A0A5A7Q4V0_STRAF</name>
<comment type="caution">
    <text evidence="3">The sequence shown here is derived from an EMBL/GenBank/DDBJ whole genome shotgun (WGS) entry which is preliminary data.</text>
</comment>
<dbReference type="Proteomes" id="UP000325081">
    <property type="component" value="Unassembled WGS sequence"/>
</dbReference>
<dbReference type="InterPro" id="IPR036236">
    <property type="entry name" value="Znf_C2H2_sf"/>
</dbReference>
<keyword evidence="1" id="KW-0479">Metal-binding</keyword>
<dbReference type="SUPFAM" id="SSF57667">
    <property type="entry name" value="beta-beta-alpha zinc fingers"/>
    <property type="match status" value="1"/>
</dbReference>
<sequence length="239" mass="26765">MDRTELETRDLMNVDSFSQLPFLRPTLSPPPLKGKTSRAIRLFGQEFGFNDNNNNNYQSNLTENISCTRDNLPSTETLENTENISNRKFECHYCCRNFPTSQALGGHQNAHKRERQQAKRAHLQPDASHVYGMMGYNRAGLLSGPTLPVAHSPWRLANGYGYSSYNAASTRQPQPTNGSPIGLRRMPQHGPSPAQQITFDGPKVPLPSINGVISPAYQMRFGYESKPVVQEHVSLDLHL</sequence>
<accession>A0A5A7Q4V0</accession>
<gene>
    <name evidence="3" type="ORF">STAS_16582</name>
</gene>
<protein>
    <submittedName>
        <fullName evidence="3">Zinc finger family protein</fullName>
    </submittedName>
</protein>
<dbReference type="GO" id="GO:0010090">
    <property type="term" value="P:trichome morphogenesis"/>
    <property type="evidence" value="ECO:0007669"/>
    <property type="project" value="InterPro"/>
</dbReference>
<feature type="domain" description="C2H2-type" evidence="2">
    <location>
        <begin position="89"/>
        <end position="116"/>
    </location>
</feature>
<dbReference type="PANTHER" id="PTHR46547:SF7">
    <property type="entry name" value="ZINC FINGER PROTEIN GIS"/>
    <property type="match status" value="1"/>
</dbReference>
<reference evidence="4" key="1">
    <citation type="journal article" date="2019" name="Curr. Biol.">
        <title>Genome Sequence of Striga asiatica Provides Insight into the Evolution of Plant Parasitism.</title>
        <authorList>
            <person name="Yoshida S."/>
            <person name="Kim S."/>
            <person name="Wafula E.K."/>
            <person name="Tanskanen J."/>
            <person name="Kim Y.M."/>
            <person name="Honaas L."/>
            <person name="Yang Z."/>
            <person name="Spallek T."/>
            <person name="Conn C.E."/>
            <person name="Ichihashi Y."/>
            <person name="Cheong K."/>
            <person name="Cui S."/>
            <person name="Der J.P."/>
            <person name="Gundlach H."/>
            <person name="Jiao Y."/>
            <person name="Hori C."/>
            <person name="Ishida J.K."/>
            <person name="Kasahara H."/>
            <person name="Kiba T."/>
            <person name="Kim M.S."/>
            <person name="Koo N."/>
            <person name="Laohavisit A."/>
            <person name="Lee Y.H."/>
            <person name="Lumba S."/>
            <person name="McCourt P."/>
            <person name="Mortimer J.C."/>
            <person name="Mutuku J.M."/>
            <person name="Nomura T."/>
            <person name="Sasaki-Sekimoto Y."/>
            <person name="Seto Y."/>
            <person name="Wang Y."/>
            <person name="Wakatake T."/>
            <person name="Sakakibara H."/>
            <person name="Demura T."/>
            <person name="Yamaguchi S."/>
            <person name="Yoneyama K."/>
            <person name="Manabe R.I."/>
            <person name="Nelson D.C."/>
            <person name="Schulman A.H."/>
            <person name="Timko M.P."/>
            <person name="dePamphilis C.W."/>
            <person name="Choi D."/>
            <person name="Shirasu K."/>
        </authorList>
    </citation>
    <scope>NUCLEOTIDE SEQUENCE [LARGE SCALE GENOMIC DNA]</scope>
    <source>
        <strain evidence="4">cv. UVA1</strain>
    </source>
</reference>
<keyword evidence="1" id="KW-0863">Zinc-finger</keyword>
<keyword evidence="1" id="KW-0862">Zinc</keyword>
<dbReference type="GO" id="GO:0009739">
    <property type="term" value="P:response to gibberellin"/>
    <property type="evidence" value="ECO:0007669"/>
    <property type="project" value="InterPro"/>
</dbReference>
<dbReference type="PROSITE" id="PS00028">
    <property type="entry name" value="ZINC_FINGER_C2H2_1"/>
    <property type="match status" value="1"/>
</dbReference>
<dbReference type="InterPro" id="IPR013087">
    <property type="entry name" value="Znf_C2H2_type"/>
</dbReference>
<dbReference type="PANTHER" id="PTHR46547">
    <property type="entry name" value="ZINC FINGER PROTEIN GIS"/>
    <property type="match status" value="1"/>
</dbReference>